<proteinExistence type="predicted"/>
<sequence length="799" mass="87741">MTRFEATVTESDDGPPVTRLVVGGGPGDGPPVTVTMAAAPPRYSAPARVTYRDFDEIADTVSGVVRRYFPPIRYAYQFLDETAERPYPILRLAAAPGVTLTVTGLPGAYLPQPGLPNLEIYRVQDPSLVPPQGTDILSDNLVHVVEVNAPRVVLEPPEDPDELPWDHARRLGRRPGVIPHDWFLIETMPTGTCVRHAASGQSVLMRPREATFPSSPEPGADGTEAFAYEFPADGQWGVADRPLLRIVATDATSVRESGPHYSDLRLLARTDVDPLLAQPWYEVWRVDSVLDVPVQGSDLTPQRHWRGPSQAARDQAVSEEVGRLTIDIALGAIPGLGDLIDIGEFCYALAYHRDRWGRPLSQFDIALMGTFALLPFVTASIVRRGRALLRRFGPRAERAVHTVRALENVNISAAERELLTEAQVLIRAGKALPTELEARLFELLRRVAPTPPNVESLLNDAGTGFVHQRLQELFQRYKKGGGPAKPADWARRVTRGEAREIFERILGADFARRGTGDVRLKNLVDIPRPKTLTDDVAIAHLRHIEAQPGKLWERLDGLEELLRDRPRQLGPAVLQAIKFVQAVPLGLFHIMKGNVGEILAFRKQLDVLAELVAHLPKEVRSSTVLLTGVRIRLADKAGRLSSRTVLFSDNIIATMGARDLTLRGLFEVKSGSDGVAEAAEQVFRWVEDRLTPGSQIVLPKGSAVVGVDGKVARLTREYVFTWAPSGALGPDERTISNLSKAKRYLVVPKDATGELPDALNIPGGRELIRMDQTSAELEYLTGQTITLVPPPNRAGGIPR</sequence>
<name>A0A1H6AX54_9ACTN</name>
<accession>A0A1H6AX54</accession>
<evidence type="ECO:0000313" key="1">
    <source>
        <dbReference type="EMBL" id="SEG53138.1"/>
    </source>
</evidence>
<dbReference type="Proteomes" id="UP000236723">
    <property type="component" value="Unassembled WGS sequence"/>
</dbReference>
<dbReference type="EMBL" id="FNVO01000006">
    <property type="protein sequence ID" value="SEG53138.1"/>
    <property type="molecule type" value="Genomic_DNA"/>
</dbReference>
<keyword evidence="2" id="KW-1185">Reference proteome</keyword>
<gene>
    <name evidence="1" type="ORF">SAMN04489712_10675</name>
</gene>
<evidence type="ECO:0000313" key="2">
    <source>
        <dbReference type="Proteomes" id="UP000236723"/>
    </source>
</evidence>
<protein>
    <submittedName>
        <fullName evidence="1">Uncharacterized protein</fullName>
    </submittedName>
</protein>
<dbReference type="RefSeq" id="WP_103938606.1">
    <property type="nucleotide sequence ID" value="NZ_FNVO01000006.1"/>
</dbReference>
<organism evidence="1 2">
    <name type="scientific">Thermomonospora echinospora</name>
    <dbReference type="NCBI Taxonomy" id="1992"/>
    <lineage>
        <taxon>Bacteria</taxon>
        <taxon>Bacillati</taxon>
        <taxon>Actinomycetota</taxon>
        <taxon>Actinomycetes</taxon>
        <taxon>Streptosporangiales</taxon>
        <taxon>Thermomonosporaceae</taxon>
        <taxon>Thermomonospora</taxon>
    </lineage>
</organism>
<dbReference type="OrthoDB" id="5645257at2"/>
<dbReference type="AlphaFoldDB" id="A0A1H6AX54"/>
<reference evidence="2" key="1">
    <citation type="submission" date="2016-10" db="EMBL/GenBank/DDBJ databases">
        <authorList>
            <person name="Varghese N."/>
            <person name="Submissions S."/>
        </authorList>
    </citation>
    <scope>NUCLEOTIDE SEQUENCE [LARGE SCALE GENOMIC DNA]</scope>
    <source>
        <strain evidence="2">DSM 43163</strain>
    </source>
</reference>